<sequence length="402" mass="42161">MKILTLSAVLCLIASTAVADKKRTGLVHTNVELDRNTDLQIEARHHEVSGVEARHHQGMIVKRHDGEHKEHGVEAHKDGKRKSHDDDDKDDEDESDDSADEDDDDDEKEKSDDHKKGGSGGSKKDGGKGKGGAKKGAPGGKKDGTPAGGKKGGAGGGGKDAAKPAPGKGVDAGGDKKGGANNGDLAGTVNDPNIPKDLASPLWLVQPYGASIWEQGRAYVISWGPNPDPILAKALKPNTPIDVRLMQGPPDALREVAVLTANIDSALNSFQWTVPTTVPPANDYSIRLSHDGVLDTYSHYFEITAAGDARSSPSNVGQPLEMPQKGDVVATNPPLDNKSKPASPPNPVPEDIKPVPVDEPKADVPVAAKPVSHVASGAFGETHQNANMLAFALTLFGAVYLL</sequence>
<feature type="compositionally biased region" description="Gly residues" evidence="2">
    <location>
        <begin position="146"/>
        <end position="159"/>
    </location>
</feature>
<evidence type="ECO:0000256" key="3">
    <source>
        <dbReference type="SAM" id="SignalP"/>
    </source>
</evidence>
<evidence type="ECO:0000256" key="1">
    <source>
        <dbReference type="ARBA" id="ARBA00022729"/>
    </source>
</evidence>
<evidence type="ECO:0000256" key="2">
    <source>
        <dbReference type="SAM" id="MobiDB-lite"/>
    </source>
</evidence>
<proteinExistence type="predicted"/>
<evidence type="ECO:0000259" key="4">
    <source>
        <dbReference type="Pfam" id="PF10342"/>
    </source>
</evidence>
<dbReference type="Pfam" id="PF10342">
    <property type="entry name" value="Kre9_KNH"/>
    <property type="match status" value="1"/>
</dbReference>
<keyword evidence="1 3" id="KW-0732">Signal</keyword>
<dbReference type="PANTHER" id="PTHR40633:SF1">
    <property type="entry name" value="GPI ANCHORED SERINE-THREONINE RICH PROTEIN (AFU_ORTHOLOGUE AFUA_1G03630)"/>
    <property type="match status" value="1"/>
</dbReference>
<feature type="compositionally biased region" description="Acidic residues" evidence="2">
    <location>
        <begin position="87"/>
        <end position="107"/>
    </location>
</feature>
<dbReference type="PANTHER" id="PTHR40633">
    <property type="entry name" value="MATRIX PROTEIN, PUTATIVE (AFU_ORTHOLOGUE AFUA_8G05410)-RELATED"/>
    <property type="match status" value="1"/>
</dbReference>
<feature type="domain" description="Yeast cell wall synthesis Kre9/Knh1-like N-terminal" evidence="4">
    <location>
        <begin position="207"/>
        <end position="303"/>
    </location>
</feature>
<feature type="region of interest" description="Disordered" evidence="2">
    <location>
        <begin position="63"/>
        <end position="193"/>
    </location>
</feature>
<feature type="compositionally biased region" description="Basic and acidic residues" evidence="2">
    <location>
        <begin position="108"/>
        <end position="128"/>
    </location>
</feature>
<reference evidence="5" key="1">
    <citation type="submission" date="2021-07" db="EMBL/GenBank/DDBJ databases">
        <title>Draft genome of Mortierella alpina, strain LL118, isolated from an aspen leaf litter sample.</title>
        <authorList>
            <person name="Yang S."/>
            <person name="Vinatzer B.A."/>
        </authorList>
    </citation>
    <scope>NUCLEOTIDE SEQUENCE</scope>
    <source>
        <strain evidence="5">LL118</strain>
    </source>
</reference>
<organism evidence="5 6">
    <name type="scientific">Mortierella alpina</name>
    <name type="common">Oleaginous fungus</name>
    <name type="synonym">Mortierella renispora</name>
    <dbReference type="NCBI Taxonomy" id="64518"/>
    <lineage>
        <taxon>Eukaryota</taxon>
        <taxon>Fungi</taxon>
        <taxon>Fungi incertae sedis</taxon>
        <taxon>Mucoromycota</taxon>
        <taxon>Mortierellomycotina</taxon>
        <taxon>Mortierellomycetes</taxon>
        <taxon>Mortierellales</taxon>
        <taxon>Mortierellaceae</taxon>
        <taxon>Mortierella</taxon>
    </lineage>
</organism>
<accession>A0A9P8D054</accession>
<feature type="region of interest" description="Disordered" evidence="2">
    <location>
        <begin position="308"/>
        <end position="360"/>
    </location>
</feature>
<dbReference type="EMBL" id="JAIFTL010000046">
    <property type="protein sequence ID" value="KAG9325176.1"/>
    <property type="molecule type" value="Genomic_DNA"/>
</dbReference>
<name>A0A9P8D054_MORAP</name>
<evidence type="ECO:0000313" key="6">
    <source>
        <dbReference type="Proteomes" id="UP000717515"/>
    </source>
</evidence>
<dbReference type="Proteomes" id="UP000717515">
    <property type="component" value="Unassembled WGS sequence"/>
</dbReference>
<feature type="compositionally biased region" description="Basic and acidic residues" evidence="2">
    <location>
        <begin position="350"/>
        <end position="360"/>
    </location>
</feature>
<dbReference type="InterPro" id="IPR018466">
    <property type="entry name" value="Kre9/Knh1-like_N"/>
</dbReference>
<dbReference type="InterPro" id="IPR052982">
    <property type="entry name" value="SRP1/TIP1-like"/>
</dbReference>
<comment type="caution">
    <text evidence="5">The sequence shown here is derived from an EMBL/GenBank/DDBJ whole genome shotgun (WGS) entry which is preliminary data.</text>
</comment>
<feature type="compositionally biased region" description="Basic and acidic residues" evidence="2">
    <location>
        <begin position="63"/>
        <end position="77"/>
    </location>
</feature>
<evidence type="ECO:0000313" key="5">
    <source>
        <dbReference type="EMBL" id="KAG9325176.1"/>
    </source>
</evidence>
<gene>
    <name evidence="5" type="ORF">KVV02_002030</name>
</gene>
<protein>
    <recommendedName>
        <fullName evidence="4">Yeast cell wall synthesis Kre9/Knh1-like N-terminal domain-containing protein</fullName>
    </recommendedName>
</protein>
<dbReference type="AlphaFoldDB" id="A0A9P8D054"/>
<feature type="signal peptide" evidence="3">
    <location>
        <begin position="1"/>
        <end position="19"/>
    </location>
</feature>
<feature type="chain" id="PRO_5040182056" description="Yeast cell wall synthesis Kre9/Knh1-like N-terminal domain-containing protein" evidence="3">
    <location>
        <begin position="20"/>
        <end position="402"/>
    </location>
</feature>